<feature type="domain" description="OmpR/PhoB-type" evidence="7">
    <location>
        <begin position="155"/>
        <end position="229"/>
    </location>
</feature>
<feature type="domain" description="Response regulatory" evidence="6">
    <location>
        <begin position="10"/>
        <end position="122"/>
    </location>
</feature>
<dbReference type="InterPro" id="IPR001789">
    <property type="entry name" value="Sig_transdc_resp-reg_receiver"/>
</dbReference>
<evidence type="ECO:0000259" key="7">
    <source>
        <dbReference type="SMART" id="SM00862"/>
    </source>
</evidence>
<dbReference type="CDD" id="cd00383">
    <property type="entry name" value="trans_reg_C"/>
    <property type="match status" value="1"/>
</dbReference>
<keyword evidence="2" id="KW-0902">Two-component regulatory system</keyword>
<evidence type="ECO:0000256" key="5">
    <source>
        <dbReference type="ARBA" id="ARBA00023163"/>
    </source>
</evidence>
<organism evidence="8 9">
    <name type="scientific">Congregibacter variabilis</name>
    <dbReference type="NCBI Taxonomy" id="3081200"/>
    <lineage>
        <taxon>Bacteria</taxon>
        <taxon>Pseudomonadati</taxon>
        <taxon>Pseudomonadota</taxon>
        <taxon>Gammaproteobacteria</taxon>
        <taxon>Cellvibrionales</taxon>
        <taxon>Halieaceae</taxon>
        <taxon>Congregibacter</taxon>
    </lineage>
</organism>
<keyword evidence="1" id="KW-0597">Phosphoprotein</keyword>
<keyword evidence="3" id="KW-0805">Transcription regulation</keyword>
<dbReference type="Pfam" id="PF00072">
    <property type="entry name" value="Response_reg"/>
    <property type="match status" value="1"/>
</dbReference>
<dbReference type="Gene3D" id="6.10.250.690">
    <property type="match status" value="1"/>
</dbReference>
<proteinExistence type="predicted"/>
<dbReference type="SMART" id="SM00448">
    <property type="entry name" value="REC"/>
    <property type="match status" value="1"/>
</dbReference>
<evidence type="ECO:0000256" key="2">
    <source>
        <dbReference type="ARBA" id="ARBA00023012"/>
    </source>
</evidence>
<dbReference type="RefSeq" id="WP_407349748.1">
    <property type="nucleotide sequence ID" value="NZ_CP136864.1"/>
</dbReference>
<dbReference type="SMART" id="SM00862">
    <property type="entry name" value="Trans_reg_C"/>
    <property type="match status" value="1"/>
</dbReference>
<dbReference type="EMBL" id="CP136864">
    <property type="protein sequence ID" value="WOJ95115.1"/>
    <property type="molecule type" value="Genomic_DNA"/>
</dbReference>
<keyword evidence="4" id="KW-0238">DNA-binding</keyword>
<keyword evidence="5" id="KW-0804">Transcription</keyword>
<evidence type="ECO:0000256" key="4">
    <source>
        <dbReference type="ARBA" id="ARBA00023125"/>
    </source>
</evidence>
<evidence type="ECO:0000259" key="6">
    <source>
        <dbReference type="SMART" id="SM00448"/>
    </source>
</evidence>
<keyword evidence="9" id="KW-1185">Reference proteome</keyword>
<dbReference type="PANTHER" id="PTHR48111">
    <property type="entry name" value="REGULATOR OF RPOS"/>
    <property type="match status" value="1"/>
</dbReference>
<dbReference type="Gene3D" id="1.10.10.10">
    <property type="entry name" value="Winged helix-like DNA-binding domain superfamily/Winged helix DNA-binding domain"/>
    <property type="match status" value="1"/>
</dbReference>
<evidence type="ECO:0000256" key="3">
    <source>
        <dbReference type="ARBA" id="ARBA00023015"/>
    </source>
</evidence>
<evidence type="ECO:0000256" key="1">
    <source>
        <dbReference type="ARBA" id="ARBA00022553"/>
    </source>
</evidence>
<gene>
    <name evidence="8" type="ORF">R0135_08060</name>
</gene>
<dbReference type="Pfam" id="PF00486">
    <property type="entry name" value="Trans_reg_C"/>
    <property type="match status" value="1"/>
</dbReference>
<dbReference type="Proteomes" id="UP001626537">
    <property type="component" value="Chromosome"/>
</dbReference>
<evidence type="ECO:0000313" key="9">
    <source>
        <dbReference type="Proteomes" id="UP001626537"/>
    </source>
</evidence>
<reference evidence="8 9" key="1">
    <citation type="submission" date="2023-10" db="EMBL/GenBank/DDBJ databases">
        <title>Two novel species belonging to the OM43/NOR5 clade.</title>
        <authorList>
            <person name="Park M."/>
        </authorList>
    </citation>
    <scope>NUCLEOTIDE SEQUENCE [LARGE SCALE GENOMIC DNA]</scope>
    <source>
        <strain evidence="8 9">IMCC43200</strain>
    </source>
</reference>
<evidence type="ECO:0000313" key="8">
    <source>
        <dbReference type="EMBL" id="WOJ95115.1"/>
    </source>
</evidence>
<dbReference type="InterPro" id="IPR036388">
    <property type="entry name" value="WH-like_DNA-bd_sf"/>
</dbReference>
<dbReference type="InterPro" id="IPR039420">
    <property type="entry name" value="WalR-like"/>
</dbReference>
<dbReference type="InterPro" id="IPR001867">
    <property type="entry name" value="OmpR/PhoB-type_DNA-bd"/>
</dbReference>
<dbReference type="PANTHER" id="PTHR48111:SF22">
    <property type="entry name" value="REGULATOR OF RPOS"/>
    <property type="match status" value="1"/>
</dbReference>
<dbReference type="SUPFAM" id="SSF52172">
    <property type="entry name" value="CheY-like"/>
    <property type="match status" value="1"/>
</dbReference>
<sequence length="234" mass="25875">MPALKTGLALSILLVEDHLPIAAQVTGFLEGHGWQVDHARTGQQAMTLAQTNPYHVILLDLNLPDIDGIRVCEQIKRSTEINTPILMLTARDSFEEKAEGFGHGADDYLTKPFDLRELALRCQALAKRNDLHHSKVLVLGDLRIDTAQKSALRENQALALTSIGFRILVLLAQAYPNPLSRSALLHQIWGDAPPDSDALKSHIYSLRIELDKPFASPMLKTITNVGYKLEVSSD</sequence>
<accession>A0ABZ0I9K2</accession>
<name>A0ABZ0I9K2_9GAMM</name>
<dbReference type="Gene3D" id="3.40.50.2300">
    <property type="match status" value="1"/>
</dbReference>
<dbReference type="InterPro" id="IPR011006">
    <property type="entry name" value="CheY-like_superfamily"/>
</dbReference>
<protein>
    <submittedName>
        <fullName evidence="8">Response regulator transcription factor</fullName>
    </submittedName>
</protein>